<evidence type="ECO:0000256" key="1">
    <source>
        <dbReference type="SAM" id="Phobius"/>
    </source>
</evidence>
<keyword evidence="1" id="KW-1133">Transmembrane helix</keyword>
<keyword evidence="1" id="KW-0472">Membrane</keyword>
<feature type="transmembrane region" description="Helical" evidence="1">
    <location>
        <begin position="66"/>
        <end position="85"/>
    </location>
</feature>
<sequence>MTALVIAWIFGAMGFVNGCTTVMVLRGEGPAPHETTEMIQSDEQRAQASQAAENYYSTMNHARHRYFPLSVAGMLLGGVMVLFAARAMSGREAARNPLIQVVAAQAALVLLAHFLAADVRHASLNFENAITAARMRDSTQDPQALESVEQFVAMVPRILHMRDTGWLVVRSLLSGFIVIALTRTRAREFFEAANGRFSER</sequence>
<keyword evidence="3" id="KW-1185">Reference proteome</keyword>
<feature type="transmembrane region" description="Helical" evidence="1">
    <location>
        <begin position="164"/>
        <end position="182"/>
    </location>
</feature>
<reference evidence="2" key="1">
    <citation type="submission" date="2021-12" db="EMBL/GenBank/DDBJ databases">
        <title>Discovery of the Pendulisporaceae a myxobacterial family with distinct sporulation behavior and unique specialized metabolism.</title>
        <authorList>
            <person name="Garcia R."/>
            <person name="Popoff A."/>
            <person name="Bader C.D."/>
            <person name="Loehr J."/>
            <person name="Walesch S."/>
            <person name="Walt C."/>
            <person name="Boldt J."/>
            <person name="Bunk B."/>
            <person name="Haeckl F.J.F.P.J."/>
            <person name="Gunesch A.P."/>
            <person name="Birkelbach J."/>
            <person name="Nuebel U."/>
            <person name="Pietschmann T."/>
            <person name="Bach T."/>
            <person name="Mueller R."/>
        </authorList>
    </citation>
    <scope>NUCLEOTIDE SEQUENCE</scope>
    <source>
        <strain evidence="2">MSr11367</strain>
    </source>
</reference>
<dbReference type="RefSeq" id="WP_394833224.1">
    <property type="nucleotide sequence ID" value="NZ_CP089929.1"/>
</dbReference>
<feature type="transmembrane region" description="Helical" evidence="1">
    <location>
        <begin position="97"/>
        <end position="116"/>
    </location>
</feature>
<dbReference type="Proteomes" id="UP001374803">
    <property type="component" value="Chromosome"/>
</dbReference>
<evidence type="ECO:0000313" key="2">
    <source>
        <dbReference type="EMBL" id="WXB03591.1"/>
    </source>
</evidence>
<accession>A0ABZ2KY25</accession>
<gene>
    <name evidence="2" type="ORF">LVJ94_42650</name>
</gene>
<keyword evidence="1" id="KW-0812">Transmembrane</keyword>
<dbReference type="EMBL" id="CP089983">
    <property type="protein sequence ID" value="WXB03591.1"/>
    <property type="molecule type" value="Genomic_DNA"/>
</dbReference>
<protein>
    <submittedName>
        <fullName evidence="2">Uncharacterized protein</fullName>
    </submittedName>
</protein>
<organism evidence="2 3">
    <name type="scientific">Pendulispora rubella</name>
    <dbReference type="NCBI Taxonomy" id="2741070"/>
    <lineage>
        <taxon>Bacteria</taxon>
        <taxon>Pseudomonadati</taxon>
        <taxon>Myxococcota</taxon>
        <taxon>Myxococcia</taxon>
        <taxon>Myxococcales</taxon>
        <taxon>Sorangiineae</taxon>
        <taxon>Pendulisporaceae</taxon>
        <taxon>Pendulispora</taxon>
    </lineage>
</organism>
<name>A0ABZ2KY25_9BACT</name>
<proteinExistence type="predicted"/>
<evidence type="ECO:0000313" key="3">
    <source>
        <dbReference type="Proteomes" id="UP001374803"/>
    </source>
</evidence>